<evidence type="ECO:0000313" key="2">
    <source>
        <dbReference type="EMBL" id="SBQ41537.1"/>
    </source>
</evidence>
<feature type="non-terminal residue" evidence="2">
    <location>
        <position position="98"/>
    </location>
</feature>
<feature type="non-terminal residue" evidence="2">
    <location>
        <position position="1"/>
    </location>
</feature>
<keyword evidence="2" id="KW-0675">Receptor</keyword>
<dbReference type="AlphaFoldDB" id="A0A1A8E5S9"/>
<gene>
    <name evidence="2" type="primary">GALR1</name>
</gene>
<protein>
    <submittedName>
        <fullName evidence="2">Galanin receptor 1</fullName>
    </submittedName>
</protein>
<organism evidence="2">
    <name type="scientific">Nothobranchius kadleci</name>
    <name type="common">African annual killifish</name>
    <dbReference type="NCBI Taxonomy" id="1051664"/>
    <lineage>
        <taxon>Eukaryota</taxon>
        <taxon>Metazoa</taxon>
        <taxon>Chordata</taxon>
        <taxon>Craniata</taxon>
        <taxon>Vertebrata</taxon>
        <taxon>Euteleostomi</taxon>
        <taxon>Actinopterygii</taxon>
        <taxon>Neopterygii</taxon>
        <taxon>Teleostei</taxon>
        <taxon>Neoteleostei</taxon>
        <taxon>Acanthomorphata</taxon>
        <taxon>Ovalentaria</taxon>
        <taxon>Atherinomorphae</taxon>
        <taxon>Cyprinodontiformes</taxon>
        <taxon>Nothobranchiidae</taxon>
        <taxon>Nothobranchius</taxon>
    </lineage>
</organism>
<sequence length="98" mass="10689">LHAVCHVRGPIHRHRALQKVLVHPGGKARADRRGGDLDPVPGHGSARHALPKHLPARGELHLLLGSVARSEPQKNLRGLHVCFWVCAAAAAHFLLLRK</sequence>
<dbReference type="EMBL" id="HAEA01013057">
    <property type="protein sequence ID" value="SBQ41537.1"/>
    <property type="molecule type" value="Transcribed_RNA"/>
</dbReference>
<accession>A0A1A8E5S9</accession>
<proteinExistence type="predicted"/>
<name>A0A1A8E5S9_NOTKA</name>
<reference evidence="2" key="2">
    <citation type="submission" date="2016-06" db="EMBL/GenBank/DDBJ databases">
        <title>The genome of a short-lived fish provides insights into sex chromosome evolution and the genetic control of aging.</title>
        <authorList>
            <person name="Reichwald K."/>
            <person name="Felder M."/>
            <person name="Petzold A."/>
            <person name="Koch P."/>
            <person name="Groth M."/>
            <person name="Platzer M."/>
        </authorList>
    </citation>
    <scope>NUCLEOTIDE SEQUENCE</scope>
    <source>
        <tissue evidence="2">Brain</tissue>
    </source>
</reference>
<reference evidence="2" key="1">
    <citation type="submission" date="2016-05" db="EMBL/GenBank/DDBJ databases">
        <authorList>
            <person name="Lavstsen T."/>
            <person name="Jespersen J.S."/>
        </authorList>
    </citation>
    <scope>NUCLEOTIDE SEQUENCE</scope>
    <source>
        <tissue evidence="2">Brain</tissue>
    </source>
</reference>
<evidence type="ECO:0000256" key="1">
    <source>
        <dbReference type="SAM" id="MobiDB-lite"/>
    </source>
</evidence>
<feature type="region of interest" description="Disordered" evidence="1">
    <location>
        <begin position="24"/>
        <end position="50"/>
    </location>
</feature>